<dbReference type="EMBL" id="LT629750">
    <property type="protein sequence ID" value="SDT56657.1"/>
    <property type="molecule type" value="Genomic_DNA"/>
</dbReference>
<name>A0A1H2BEZ9_9BRAD</name>
<reference evidence="2" key="1">
    <citation type="submission" date="2016-10" db="EMBL/GenBank/DDBJ databases">
        <authorList>
            <person name="Varghese N."/>
            <person name="Submissions S."/>
        </authorList>
    </citation>
    <scope>NUCLEOTIDE SEQUENCE [LARGE SCALE GENOMIC DNA]</scope>
    <source>
        <strain evidence="2">GAS369</strain>
    </source>
</reference>
<keyword evidence="2" id="KW-1185">Reference proteome</keyword>
<dbReference type="Proteomes" id="UP000243904">
    <property type="component" value="Chromosome I"/>
</dbReference>
<dbReference type="AlphaFoldDB" id="A0A1H2BEZ9"/>
<accession>A0A1H2BEZ9</accession>
<protein>
    <submittedName>
        <fullName evidence="1">Uncharacterized protein</fullName>
    </submittedName>
</protein>
<sequence>MKYENFTGTGLRMMHDAVHKAIAADSVAMKRGEPLPCRTSDTKDWRDHAEGLEDEMARRNVPFIPVRFLDMSGR</sequence>
<gene>
    <name evidence="1" type="ORF">SAMN05444158_7095</name>
</gene>
<organism evidence="1 2">
    <name type="scientific">Bradyrhizobium canariense</name>
    <dbReference type="NCBI Taxonomy" id="255045"/>
    <lineage>
        <taxon>Bacteria</taxon>
        <taxon>Pseudomonadati</taxon>
        <taxon>Pseudomonadota</taxon>
        <taxon>Alphaproteobacteria</taxon>
        <taxon>Hyphomicrobiales</taxon>
        <taxon>Nitrobacteraceae</taxon>
        <taxon>Bradyrhizobium</taxon>
    </lineage>
</organism>
<evidence type="ECO:0000313" key="2">
    <source>
        <dbReference type="Proteomes" id="UP000243904"/>
    </source>
</evidence>
<evidence type="ECO:0000313" key="1">
    <source>
        <dbReference type="EMBL" id="SDT56657.1"/>
    </source>
</evidence>
<proteinExistence type="predicted"/>
<dbReference type="RefSeq" id="WP_146690609.1">
    <property type="nucleotide sequence ID" value="NZ_LT629750.1"/>
</dbReference>